<dbReference type="PROSITE" id="PS51843">
    <property type="entry name" value="NR_LBD"/>
    <property type="match status" value="1"/>
</dbReference>
<comment type="similarity">
    <text evidence="10">Belongs to the nuclear hormone receptor family.</text>
</comment>
<dbReference type="InterPro" id="IPR050234">
    <property type="entry name" value="Nuclear_hormone_rcpt_NR1"/>
</dbReference>
<feature type="region of interest" description="Disordered" evidence="11">
    <location>
        <begin position="109"/>
        <end position="136"/>
    </location>
</feature>
<dbReference type="EMBL" id="CAVLEF010000002">
    <property type="protein sequence ID" value="CAK1540890.1"/>
    <property type="molecule type" value="Genomic_DNA"/>
</dbReference>
<dbReference type="AlphaFoldDB" id="A0AAV1IVE0"/>
<dbReference type="InterPro" id="IPR001723">
    <property type="entry name" value="Nuclear_hrmn_rcpt"/>
</dbReference>
<dbReference type="SMART" id="SM00399">
    <property type="entry name" value="ZnF_C4"/>
    <property type="match status" value="1"/>
</dbReference>
<organism evidence="14 15">
    <name type="scientific">Leptosia nina</name>
    <dbReference type="NCBI Taxonomy" id="320188"/>
    <lineage>
        <taxon>Eukaryota</taxon>
        <taxon>Metazoa</taxon>
        <taxon>Ecdysozoa</taxon>
        <taxon>Arthropoda</taxon>
        <taxon>Hexapoda</taxon>
        <taxon>Insecta</taxon>
        <taxon>Pterygota</taxon>
        <taxon>Neoptera</taxon>
        <taxon>Endopterygota</taxon>
        <taxon>Lepidoptera</taxon>
        <taxon>Glossata</taxon>
        <taxon>Ditrysia</taxon>
        <taxon>Papilionoidea</taxon>
        <taxon>Pieridae</taxon>
        <taxon>Pierinae</taxon>
        <taxon>Leptosia</taxon>
    </lineage>
</organism>
<dbReference type="InterPro" id="IPR013088">
    <property type="entry name" value="Znf_NHR/GATA"/>
</dbReference>
<dbReference type="FunFam" id="1.10.565.10:FF:000035">
    <property type="entry name" value="Nuclear hormone receptor HR96"/>
    <property type="match status" value="1"/>
</dbReference>
<dbReference type="PROSITE" id="PS51030">
    <property type="entry name" value="NUCLEAR_REC_DBD_2"/>
    <property type="match status" value="1"/>
</dbReference>
<evidence type="ECO:0000259" key="13">
    <source>
        <dbReference type="PROSITE" id="PS51843"/>
    </source>
</evidence>
<evidence type="ECO:0000256" key="9">
    <source>
        <dbReference type="ARBA" id="ARBA00023242"/>
    </source>
</evidence>
<keyword evidence="15" id="KW-1185">Reference proteome</keyword>
<keyword evidence="3 10" id="KW-0863">Zinc-finger</keyword>
<dbReference type="SMART" id="SM00430">
    <property type="entry name" value="HOLI"/>
    <property type="match status" value="1"/>
</dbReference>
<sequence>MEKVKEDTKKDDAIGQKKEAPPGMQKLCLVCGDRALGYNFNAISCESCKAFFRRNALTNKEFKCPFSNNCEITVVTRRFCQKCRLEKCLAVGMVKEFIMSDEDKANKRKKIEENRAKKRQNVESEEVPNSKVRKEAPPLAETTVQYDVLNSTTCSPHSTVQSPLSTDIDNSLNSPPFYSYNVATQNCDAQYRVRPIDEKTVIHRAVYEQRLGYISDQVNSAYGEPLKQNSIRSILTNGKALNNEVMNDQICEELPSTSNDADVNKAREILQDVERIEPNSMESILCEAIKLEFEAYTSLTNSSGSSRELNEVERAKLNELIVANKALNAPIDDDVSALIGDTAGFKAMENKHDPRLVTIVNLTAVAIRRFIKMAKKINAFKNMCEEDQVALLKGGCIEMMVLRSAMTYDGQGDQWKLPHSQSCFGSIRTDVLKLANGNIYRSHEAFIRSFHPKWRTDEQIILIMSAILLFTPDRAKVVHRDVIKLEQNSYYYLLRRYLESIYPGCEAKSTFLKLIQKTVELRRFAAEVTGVYLDVNPIEPLLMEIFDLKHHPA</sequence>
<dbReference type="Gene3D" id="1.10.565.10">
    <property type="entry name" value="Retinoid X Receptor"/>
    <property type="match status" value="1"/>
</dbReference>
<evidence type="ECO:0000313" key="15">
    <source>
        <dbReference type="Proteomes" id="UP001497472"/>
    </source>
</evidence>
<feature type="domain" description="NR LBD" evidence="13">
    <location>
        <begin position="277"/>
        <end position="553"/>
    </location>
</feature>
<feature type="domain" description="Nuclear receptor" evidence="12">
    <location>
        <begin position="25"/>
        <end position="100"/>
    </location>
</feature>
<dbReference type="InterPro" id="IPR001628">
    <property type="entry name" value="Znf_hrmn_rcpt"/>
</dbReference>
<keyword evidence="7 10" id="KW-0804">Transcription</keyword>
<dbReference type="Pfam" id="PF00104">
    <property type="entry name" value="Hormone_recep"/>
    <property type="match status" value="1"/>
</dbReference>
<dbReference type="SUPFAM" id="SSF57716">
    <property type="entry name" value="Glucocorticoid receptor-like (DNA-binding domain)"/>
    <property type="match status" value="1"/>
</dbReference>
<dbReference type="GO" id="GO:0030154">
    <property type="term" value="P:cell differentiation"/>
    <property type="evidence" value="ECO:0007669"/>
    <property type="project" value="TreeGrafter"/>
</dbReference>
<accession>A0AAV1IVE0</accession>
<evidence type="ECO:0000256" key="1">
    <source>
        <dbReference type="ARBA" id="ARBA00004123"/>
    </source>
</evidence>
<dbReference type="Pfam" id="PF00105">
    <property type="entry name" value="zf-C4"/>
    <property type="match status" value="1"/>
</dbReference>
<keyword evidence="5 10" id="KW-0805">Transcription regulation</keyword>
<dbReference type="PRINTS" id="PR00398">
    <property type="entry name" value="STRDHORMONER"/>
</dbReference>
<dbReference type="InterPro" id="IPR000536">
    <property type="entry name" value="Nucl_hrmn_rcpt_lig-bd"/>
</dbReference>
<keyword evidence="2 10" id="KW-0479">Metal-binding</keyword>
<keyword evidence="9 10" id="KW-0539">Nucleus</keyword>
<evidence type="ECO:0000256" key="7">
    <source>
        <dbReference type="ARBA" id="ARBA00023163"/>
    </source>
</evidence>
<gene>
    <name evidence="14" type="ORF">LNINA_LOCUS910</name>
</gene>
<evidence type="ECO:0000256" key="11">
    <source>
        <dbReference type="SAM" id="MobiDB-lite"/>
    </source>
</evidence>
<evidence type="ECO:0000256" key="5">
    <source>
        <dbReference type="ARBA" id="ARBA00023015"/>
    </source>
</evidence>
<dbReference type="GO" id="GO:0000122">
    <property type="term" value="P:negative regulation of transcription by RNA polymerase II"/>
    <property type="evidence" value="ECO:0007669"/>
    <property type="project" value="TreeGrafter"/>
</dbReference>
<reference evidence="14 15" key="1">
    <citation type="submission" date="2023-11" db="EMBL/GenBank/DDBJ databases">
        <authorList>
            <person name="Okamura Y."/>
        </authorList>
    </citation>
    <scope>NUCLEOTIDE SEQUENCE [LARGE SCALE GENOMIC DNA]</scope>
</reference>
<dbReference type="CDD" id="cd06929">
    <property type="entry name" value="NR_LBD_F1"/>
    <property type="match status" value="1"/>
</dbReference>
<evidence type="ECO:0000259" key="12">
    <source>
        <dbReference type="PROSITE" id="PS51030"/>
    </source>
</evidence>
<dbReference type="GO" id="GO:0045944">
    <property type="term" value="P:positive regulation of transcription by RNA polymerase II"/>
    <property type="evidence" value="ECO:0007669"/>
    <property type="project" value="TreeGrafter"/>
</dbReference>
<dbReference type="Proteomes" id="UP001497472">
    <property type="component" value="Unassembled WGS sequence"/>
</dbReference>
<keyword evidence="6 10" id="KW-0238">DNA-binding</keyword>
<proteinExistence type="inferred from homology"/>
<dbReference type="FunFam" id="3.30.50.10:FF:000042">
    <property type="entry name" value="Nuclear hormone receptor HR96"/>
    <property type="match status" value="1"/>
</dbReference>
<dbReference type="SUPFAM" id="SSF48508">
    <property type="entry name" value="Nuclear receptor ligand-binding domain"/>
    <property type="match status" value="1"/>
</dbReference>
<name>A0AAV1IVE0_9NEOP</name>
<protein>
    <recommendedName>
        <fullName evidence="16">Nuclear hormone receptor HR96</fullName>
    </recommendedName>
</protein>
<dbReference type="GO" id="GO:0008270">
    <property type="term" value="F:zinc ion binding"/>
    <property type="evidence" value="ECO:0007669"/>
    <property type="project" value="UniProtKB-KW"/>
</dbReference>
<dbReference type="PROSITE" id="PS00031">
    <property type="entry name" value="NUCLEAR_REC_DBD_1"/>
    <property type="match status" value="1"/>
</dbReference>
<keyword evidence="4 10" id="KW-0862">Zinc</keyword>
<evidence type="ECO:0000256" key="3">
    <source>
        <dbReference type="ARBA" id="ARBA00022771"/>
    </source>
</evidence>
<dbReference type="GO" id="GO:0004879">
    <property type="term" value="F:nuclear receptor activity"/>
    <property type="evidence" value="ECO:0007669"/>
    <property type="project" value="TreeGrafter"/>
</dbReference>
<comment type="subcellular location">
    <subcellularLocation>
        <location evidence="1 10">Nucleus</location>
    </subcellularLocation>
</comment>
<evidence type="ECO:0000256" key="4">
    <source>
        <dbReference type="ARBA" id="ARBA00022833"/>
    </source>
</evidence>
<dbReference type="Gene3D" id="3.30.50.10">
    <property type="entry name" value="Erythroid Transcription Factor GATA-1, subunit A"/>
    <property type="match status" value="1"/>
</dbReference>
<evidence type="ECO:0000256" key="2">
    <source>
        <dbReference type="ARBA" id="ARBA00022723"/>
    </source>
</evidence>
<dbReference type="GO" id="GO:0000978">
    <property type="term" value="F:RNA polymerase II cis-regulatory region sequence-specific DNA binding"/>
    <property type="evidence" value="ECO:0007669"/>
    <property type="project" value="TreeGrafter"/>
</dbReference>
<dbReference type="PRINTS" id="PR00047">
    <property type="entry name" value="STROIDFINGER"/>
</dbReference>
<evidence type="ECO:0008006" key="16">
    <source>
        <dbReference type="Google" id="ProtNLM"/>
    </source>
</evidence>
<evidence type="ECO:0000256" key="6">
    <source>
        <dbReference type="ARBA" id="ARBA00023125"/>
    </source>
</evidence>
<dbReference type="PANTHER" id="PTHR24082:SF283">
    <property type="entry name" value="NUCLEAR HORMONE RECEPTOR HR96"/>
    <property type="match status" value="1"/>
</dbReference>
<comment type="caution">
    <text evidence="14">The sequence shown here is derived from an EMBL/GenBank/DDBJ whole genome shotgun (WGS) entry which is preliminary data.</text>
</comment>
<dbReference type="InterPro" id="IPR035500">
    <property type="entry name" value="NHR-like_dom_sf"/>
</dbReference>
<evidence type="ECO:0000256" key="8">
    <source>
        <dbReference type="ARBA" id="ARBA00023170"/>
    </source>
</evidence>
<evidence type="ECO:0000256" key="10">
    <source>
        <dbReference type="RuleBase" id="RU004334"/>
    </source>
</evidence>
<evidence type="ECO:0000313" key="14">
    <source>
        <dbReference type="EMBL" id="CAK1540890.1"/>
    </source>
</evidence>
<keyword evidence="8 10" id="KW-0675">Receptor</keyword>
<dbReference type="PANTHER" id="PTHR24082">
    <property type="entry name" value="NUCLEAR HORMONE RECEPTOR"/>
    <property type="match status" value="1"/>
</dbReference>
<dbReference type="GO" id="GO:0006950">
    <property type="term" value="P:response to stress"/>
    <property type="evidence" value="ECO:0007669"/>
    <property type="project" value="UniProtKB-ARBA"/>
</dbReference>
<dbReference type="CDD" id="cd06966">
    <property type="entry name" value="NR_DBD_CAR"/>
    <property type="match status" value="1"/>
</dbReference>
<dbReference type="GO" id="GO:0005634">
    <property type="term" value="C:nucleus"/>
    <property type="evidence" value="ECO:0007669"/>
    <property type="project" value="UniProtKB-SubCell"/>
</dbReference>